<dbReference type="PANTHER" id="PTHR42852:SF13">
    <property type="entry name" value="PROTEIN DIPZ"/>
    <property type="match status" value="1"/>
</dbReference>
<feature type="chain" id="PRO_5046323196" evidence="1">
    <location>
        <begin position="23"/>
        <end position="411"/>
    </location>
</feature>
<dbReference type="EMBL" id="JBHUOK010000029">
    <property type="protein sequence ID" value="MFD2789624.1"/>
    <property type="molecule type" value="Genomic_DNA"/>
</dbReference>
<gene>
    <name evidence="3" type="ORF">ACFS1K_07625</name>
</gene>
<evidence type="ECO:0000313" key="4">
    <source>
        <dbReference type="Proteomes" id="UP001597532"/>
    </source>
</evidence>
<evidence type="ECO:0000256" key="1">
    <source>
        <dbReference type="SAM" id="SignalP"/>
    </source>
</evidence>
<dbReference type="CDD" id="cd02966">
    <property type="entry name" value="TlpA_like_family"/>
    <property type="match status" value="1"/>
</dbReference>
<dbReference type="PROSITE" id="PS51352">
    <property type="entry name" value="THIOREDOXIN_2"/>
    <property type="match status" value="1"/>
</dbReference>
<dbReference type="RefSeq" id="WP_251807947.1">
    <property type="nucleotide sequence ID" value="NZ_CP166679.1"/>
</dbReference>
<feature type="signal peptide" evidence="1">
    <location>
        <begin position="1"/>
        <end position="22"/>
    </location>
</feature>
<dbReference type="InterPro" id="IPR050553">
    <property type="entry name" value="Thioredoxin_ResA/DsbE_sf"/>
</dbReference>
<evidence type="ECO:0000313" key="3">
    <source>
        <dbReference type="EMBL" id="MFD2789624.1"/>
    </source>
</evidence>
<keyword evidence="1" id="KW-0732">Signal</keyword>
<comment type="caution">
    <text evidence="3">The sequence shown here is derived from an EMBL/GenBank/DDBJ whole genome shotgun (WGS) entry which is preliminary data.</text>
</comment>
<accession>A0ABW5VD95</accession>
<dbReference type="SUPFAM" id="SSF52833">
    <property type="entry name" value="Thioredoxin-like"/>
    <property type="match status" value="1"/>
</dbReference>
<dbReference type="InterPro" id="IPR013766">
    <property type="entry name" value="Thioredoxin_domain"/>
</dbReference>
<dbReference type="InterPro" id="IPR036249">
    <property type="entry name" value="Thioredoxin-like_sf"/>
</dbReference>
<dbReference type="Proteomes" id="UP001597532">
    <property type="component" value="Unassembled WGS sequence"/>
</dbReference>
<reference evidence="4" key="1">
    <citation type="journal article" date="2019" name="Int. J. Syst. Evol. Microbiol.">
        <title>The Global Catalogue of Microorganisms (GCM) 10K type strain sequencing project: providing services to taxonomists for standard genome sequencing and annotation.</title>
        <authorList>
            <consortium name="The Broad Institute Genomics Platform"/>
            <consortium name="The Broad Institute Genome Sequencing Center for Infectious Disease"/>
            <person name="Wu L."/>
            <person name="Ma J."/>
        </authorList>
    </citation>
    <scope>NUCLEOTIDE SEQUENCE [LARGE SCALE GENOMIC DNA]</scope>
    <source>
        <strain evidence="4">KCTC 52924</strain>
    </source>
</reference>
<name>A0ABW5VD95_9FLAO</name>
<dbReference type="Gene3D" id="3.40.30.10">
    <property type="entry name" value="Glutaredoxin"/>
    <property type="match status" value="1"/>
</dbReference>
<organism evidence="3 4">
    <name type="scientific">Arenibacter antarcticus</name>
    <dbReference type="NCBI Taxonomy" id="2040469"/>
    <lineage>
        <taxon>Bacteria</taxon>
        <taxon>Pseudomonadati</taxon>
        <taxon>Bacteroidota</taxon>
        <taxon>Flavobacteriia</taxon>
        <taxon>Flavobacteriales</taxon>
        <taxon>Flavobacteriaceae</taxon>
        <taxon>Arenibacter</taxon>
    </lineage>
</organism>
<sequence length="411" mass="46433">MYTKNRIALVSSLMLLMLSCVAPQNSNLKEGFWLAELQTLNDKYLPFNFKMILDEKGKYTLELYNAEEIIYVDEITVKKDSIVIKLPVFEGYIAGKFTPDSINGVFVIESLDRVVPFSAIFGINERFADGKTPEYNITGDWEAEFSPNTEDSYMAKGIFKQIGNKVRGTFRTATGDYRYLEGVLQGDSVKLSTFDGAHAYLFAAKVSDSIMEGEFYSGNHYMAPFTALRNENFELPLGDGVTFLKKGYDKLEFSFPDASGKMVSLDDPEFENKVVVVQIMGTWCPNCLDETKFLVEYLKDNENKDVSVVALAFEYAKTPEAAFKAIDRLVKRIGVKYPVLLAQYASSDKSLAEDKLPMLNHILSYPTTIMLDRKGVVRKIHSGFNGPATGNHYSSFKRDFYTYMDQLLAEK</sequence>
<proteinExistence type="predicted"/>
<keyword evidence="4" id="KW-1185">Reference proteome</keyword>
<evidence type="ECO:0000259" key="2">
    <source>
        <dbReference type="PROSITE" id="PS51352"/>
    </source>
</evidence>
<feature type="domain" description="Thioredoxin" evidence="2">
    <location>
        <begin position="244"/>
        <end position="409"/>
    </location>
</feature>
<dbReference type="InterPro" id="IPR013740">
    <property type="entry name" value="Redoxin"/>
</dbReference>
<dbReference type="PANTHER" id="PTHR42852">
    <property type="entry name" value="THIOL:DISULFIDE INTERCHANGE PROTEIN DSBE"/>
    <property type="match status" value="1"/>
</dbReference>
<dbReference type="Pfam" id="PF08534">
    <property type="entry name" value="Redoxin"/>
    <property type="match status" value="1"/>
</dbReference>
<protein>
    <submittedName>
        <fullName evidence="3">TlpA disulfide reductase family protein</fullName>
    </submittedName>
</protein>
<dbReference type="PROSITE" id="PS51257">
    <property type="entry name" value="PROKAR_LIPOPROTEIN"/>
    <property type="match status" value="1"/>
</dbReference>